<dbReference type="SUPFAM" id="SSF140356">
    <property type="entry name" value="PPK N-terminal domain-like"/>
    <property type="match status" value="1"/>
</dbReference>
<feature type="domain" description="Polyphosphate kinase C-terminal" evidence="13">
    <location>
        <begin position="335"/>
        <end position="496"/>
    </location>
</feature>
<dbReference type="Pfam" id="PF13089">
    <property type="entry name" value="PP_kinase_N"/>
    <property type="match status" value="1"/>
</dbReference>
<evidence type="ECO:0000256" key="7">
    <source>
        <dbReference type="ARBA" id="ARBA00022842"/>
    </source>
</evidence>
<dbReference type="CDD" id="cd09168">
    <property type="entry name" value="PLDc_PaPPK1_C2_like"/>
    <property type="match status" value="1"/>
</dbReference>
<sequence length="681" mass="75525">MAAFTPGDPALYINRELSWIEFDRRVLEEAFDRTHPLLERVKFLSIFSSNLDEFFMIRVAGLRRQIACGALEAPPDGMSPQEQMQAIRKRLVPLLQERQRCWEEELLPALEKEGIVVHRAKVLPETAQEAIRKRFFEEVFPVLTPMVIDPCHPFPAISNLSLNLAVAVRNPATGERALARVKVPTDLIPRLLRVPGMEGHHLVFIEEVVAANLDLLFVGMEVEECHAFRVTRDADMEIEEDEASDLLTAVEEGMELRRRGAPARLAVTTSMPGWIRERLAAHLGLPPIQVYTTGGPLGMADLMEIAGIDRPDLKDPPFLPAVPAEFTRGTPAIPALSGRDLLLYHPYDSFAPVVAVLREAAHDPAVLAIKQTLYRVGPNSPIVAALMEARQNGKQVTAIIELKARFDEENNIGWARALEGAGVHVVYGLTGLKVHAKVCLIVRKERDGIVRYVHLGTGNYNAQSARVYTDIGLFTTDPAIAADVSDLFNVLTGVSRKADYRKILVAPVSMRKEILARIEGEIERQRAHGDGRIIFKMNALVDRECIDALYRASEAGVQVDLQVRGICCLRPGIPGVSERITVTSIVGRFLEHARIYAFGSGEVLLGSADLMPRNLDRRVEVLFPVEDPAIRAGLLRVLAVHLEDDVKARRLRPDGSYERPETGTCNAQTWMIAHRPGGEGP</sequence>
<feature type="binding site" evidence="8">
    <location>
        <position position="564"/>
    </location>
    <ligand>
        <name>ATP</name>
        <dbReference type="ChEBI" id="CHEBI:30616"/>
    </ligand>
</feature>
<comment type="function">
    <text evidence="8 9">Catalyzes the reversible transfer of the terminal phosphate of ATP to form a long-chain polyphosphate (polyP).</text>
</comment>
<comment type="catalytic activity">
    <reaction evidence="8 9">
        <text>[phosphate](n) + ATP = [phosphate](n+1) + ADP</text>
        <dbReference type="Rhea" id="RHEA:19573"/>
        <dbReference type="Rhea" id="RHEA-COMP:9859"/>
        <dbReference type="Rhea" id="RHEA-COMP:14280"/>
        <dbReference type="ChEBI" id="CHEBI:16838"/>
        <dbReference type="ChEBI" id="CHEBI:30616"/>
        <dbReference type="ChEBI" id="CHEBI:456216"/>
        <dbReference type="EC" id="2.7.4.1"/>
    </reaction>
</comment>
<dbReference type="Pfam" id="PF13090">
    <property type="entry name" value="PP_kinase_C"/>
    <property type="match status" value="1"/>
</dbReference>
<feature type="binding site" evidence="8">
    <location>
        <position position="375"/>
    </location>
    <ligand>
        <name>Mg(2+)</name>
        <dbReference type="ChEBI" id="CHEBI:18420"/>
    </ligand>
</feature>
<dbReference type="GO" id="GO:0008976">
    <property type="term" value="F:polyphosphate kinase activity"/>
    <property type="evidence" value="ECO:0007669"/>
    <property type="project" value="UniProtKB-UniRule"/>
</dbReference>
<keyword evidence="15" id="KW-1185">Reference proteome</keyword>
<feature type="binding site" evidence="8">
    <location>
        <position position="405"/>
    </location>
    <ligand>
        <name>Mg(2+)</name>
        <dbReference type="ChEBI" id="CHEBI:18420"/>
    </ligand>
</feature>
<proteinExistence type="inferred from homology"/>
<dbReference type="GO" id="GO:0009358">
    <property type="term" value="C:polyphosphate kinase complex"/>
    <property type="evidence" value="ECO:0007669"/>
    <property type="project" value="InterPro"/>
</dbReference>
<feature type="domain" description="Polyphosphate kinase middle" evidence="10">
    <location>
        <begin position="128"/>
        <end position="305"/>
    </location>
</feature>
<evidence type="ECO:0000256" key="2">
    <source>
        <dbReference type="ARBA" id="ARBA00022679"/>
    </source>
</evidence>
<dbReference type="GO" id="GO:0005524">
    <property type="term" value="F:ATP binding"/>
    <property type="evidence" value="ECO:0007669"/>
    <property type="project" value="UniProtKB-KW"/>
</dbReference>
<evidence type="ECO:0000256" key="8">
    <source>
        <dbReference type="HAMAP-Rule" id="MF_00347"/>
    </source>
</evidence>
<dbReference type="Pfam" id="PF02503">
    <property type="entry name" value="PP_kinase"/>
    <property type="match status" value="1"/>
</dbReference>
<evidence type="ECO:0000256" key="1">
    <source>
        <dbReference type="ARBA" id="ARBA00022553"/>
    </source>
</evidence>
<keyword evidence="2 8" id="KW-0808">Transferase</keyword>
<evidence type="ECO:0000256" key="5">
    <source>
        <dbReference type="ARBA" id="ARBA00022777"/>
    </source>
</evidence>
<dbReference type="GO" id="GO:0046872">
    <property type="term" value="F:metal ion binding"/>
    <property type="evidence" value="ECO:0007669"/>
    <property type="project" value="UniProtKB-KW"/>
</dbReference>
<dbReference type="SUPFAM" id="SSF143724">
    <property type="entry name" value="PHP14-like"/>
    <property type="match status" value="1"/>
</dbReference>
<dbReference type="Gene3D" id="3.30.1840.10">
    <property type="entry name" value="Polyphosphate kinase middle domain"/>
    <property type="match status" value="1"/>
</dbReference>
<dbReference type="GO" id="GO:0006799">
    <property type="term" value="P:polyphosphate biosynthetic process"/>
    <property type="evidence" value="ECO:0007669"/>
    <property type="project" value="UniProtKB-UniRule"/>
</dbReference>
<dbReference type="NCBIfam" id="NF003917">
    <property type="entry name" value="PRK05443.1-1"/>
    <property type="match status" value="1"/>
</dbReference>
<evidence type="ECO:0000259" key="12">
    <source>
        <dbReference type="Pfam" id="PF13090"/>
    </source>
</evidence>
<accession>A0A7K4HNJ6</accession>
<dbReference type="PANTHER" id="PTHR30218:SF0">
    <property type="entry name" value="POLYPHOSPHATE KINASE"/>
    <property type="match status" value="1"/>
</dbReference>
<dbReference type="InterPro" id="IPR036832">
    <property type="entry name" value="PPK_N_dom_sf"/>
</dbReference>
<evidence type="ECO:0000256" key="9">
    <source>
        <dbReference type="RuleBase" id="RU003800"/>
    </source>
</evidence>
<organism evidence="14 15">
    <name type="scientific">Methanofollis tationis</name>
    <dbReference type="NCBI Taxonomy" id="81417"/>
    <lineage>
        <taxon>Archaea</taxon>
        <taxon>Methanobacteriati</taxon>
        <taxon>Methanobacteriota</taxon>
        <taxon>Stenosarchaea group</taxon>
        <taxon>Methanomicrobia</taxon>
        <taxon>Methanomicrobiales</taxon>
        <taxon>Methanomicrobiaceae</taxon>
        <taxon>Methanofollis</taxon>
    </lineage>
</organism>
<dbReference type="InterPro" id="IPR025198">
    <property type="entry name" value="PPK_N_dom"/>
</dbReference>
<feature type="binding site" evidence="8">
    <location>
        <position position="468"/>
    </location>
    <ligand>
        <name>ATP</name>
        <dbReference type="ChEBI" id="CHEBI:30616"/>
    </ligand>
</feature>
<comment type="PTM">
    <text evidence="8 9">An intermediate of this reaction is the autophosphorylated ppk in which a phosphate is covalently linked to a histidine residue through a N-P bond.</text>
</comment>
<dbReference type="Gene3D" id="3.30.870.10">
    <property type="entry name" value="Endonuclease Chain A"/>
    <property type="match status" value="2"/>
</dbReference>
<dbReference type="OrthoDB" id="74512at2157"/>
<evidence type="ECO:0000256" key="4">
    <source>
        <dbReference type="ARBA" id="ARBA00022741"/>
    </source>
</evidence>
<dbReference type="NCBIfam" id="NF003918">
    <property type="entry name" value="PRK05443.1-2"/>
    <property type="match status" value="1"/>
</dbReference>
<dbReference type="PIRSF" id="PIRSF015589">
    <property type="entry name" value="PP_kinase"/>
    <property type="match status" value="1"/>
</dbReference>
<gene>
    <name evidence="14" type="primary">ppk1</name>
    <name evidence="8" type="synonym">ppk</name>
    <name evidence="14" type="ORF">HWN36_05915</name>
</gene>
<dbReference type="HAMAP" id="MF_00347">
    <property type="entry name" value="Polyphosphate_kinase"/>
    <property type="match status" value="1"/>
</dbReference>
<evidence type="ECO:0000313" key="14">
    <source>
        <dbReference type="EMBL" id="NVO66853.1"/>
    </source>
</evidence>
<comment type="caution">
    <text evidence="14">The sequence shown here is derived from an EMBL/GenBank/DDBJ whole genome shotgun (WGS) entry which is preliminary data.</text>
</comment>
<dbReference type="Proteomes" id="UP000570823">
    <property type="component" value="Unassembled WGS sequence"/>
</dbReference>
<keyword evidence="6 8" id="KW-0067">ATP-binding</keyword>
<dbReference type="SUPFAM" id="SSF56024">
    <property type="entry name" value="Phospholipase D/nuclease"/>
    <property type="match status" value="2"/>
</dbReference>
<keyword evidence="7 8" id="KW-0460">Magnesium</keyword>
<dbReference type="InterPro" id="IPR041108">
    <property type="entry name" value="PP_kinase_C_1"/>
</dbReference>
<feature type="domain" description="Polyphosphate kinase C-terminal" evidence="12">
    <location>
        <begin position="504"/>
        <end position="662"/>
    </location>
</feature>
<dbReference type="AlphaFoldDB" id="A0A7K4HNJ6"/>
<dbReference type="InterPro" id="IPR025200">
    <property type="entry name" value="PPK_C_dom2"/>
</dbReference>
<name>A0A7K4HNJ6_9EURY</name>
<dbReference type="Gene3D" id="1.20.58.310">
    <property type="entry name" value="Polyphosphate kinase N-terminal domain"/>
    <property type="match status" value="1"/>
</dbReference>
<evidence type="ECO:0000256" key="6">
    <source>
        <dbReference type="ARBA" id="ARBA00022840"/>
    </source>
</evidence>
<evidence type="ECO:0000256" key="3">
    <source>
        <dbReference type="ARBA" id="ARBA00022723"/>
    </source>
</evidence>
<dbReference type="NCBIfam" id="TIGR03705">
    <property type="entry name" value="poly_P_kin"/>
    <property type="match status" value="1"/>
</dbReference>
<dbReference type="EMBL" id="JABXWR010000001">
    <property type="protein sequence ID" value="NVO66853.1"/>
    <property type="molecule type" value="Genomic_DNA"/>
</dbReference>
<evidence type="ECO:0000259" key="13">
    <source>
        <dbReference type="Pfam" id="PF17941"/>
    </source>
</evidence>
<dbReference type="InterPro" id="IPR036830">
    <property type="entry name" value="PP_kinase_middle_dom_sf"/>
</dbReference>
<keyword evidence="1 8" id="KW-0597">Phosphoprotein</keyword>
<evidence type="ECO:0000259" key="10">
    <source>
        <dbReference type="Pfam" id="PF02503"/>
    </source>
</evidence>
<protein>
    <recommendedName>
        <fullName evidence="8 9">Polyphosphate kinase</fullName>
        <ecNumber evidence="8 9">2.7.4.1</ecNumber>
    </recommendedName>
    <alternativeName>
        <fullName evidence="8">ATP-polyphosphate phosphotransferase</fullName>
    </alternativeName>
    <alternativeName>
        <fullName evidence="8">Polyphosphoric acid kinase</fullName>
    </alternativeName>
</protein>
<dbReference type="CDD" id="cd09165">
    <property type="entry name" value="PLDc_PaPPK1_C1_like"/>
    <property type="match status" value="1"/>
</dbReference>
<dbReference type="EC" id="2.7.4.1" evidence="8 9"/>
<dbReference type="NCBIfam" id="NF003921">
    <property type="entry name" value="PRK05443.2-2"/>
    <property type="match status" value="1"/>
</dbReference>
<feature type="domain" description="Polyphosphate kinase N-terminal" evidence="11">
    <location>
        <begin position="12"/>
        <end position="117"/>
    </location>
</feature>
<dbReference type="FunFam" id="3.30.870.10:FF:000001">
    <property type="entry name" value="Polyphosphate kinase"/>
    <property type="match status" value="1"/>
</dbReference>
<dbReference type="Pfam" id="PF17941">
    <property type="entry name" value="PP_kinase_C_1"/>
    <property type="match status" value="1"/>
</dbReference>
<feature type="active site" description="Phosphohistidine intermediate" evidence="8">
    <location>
        <position position="435"/>
    </location>
</feature>
<keyword evidence="5 8" id="KW-0418">Kinase</keyword>
<comment type="similarity">
    <text evidence="8 9">Belongs to the polyphosphate kinase 1 (PPK1) family.</text>
</comment>
<dbReference type="InterPro" id="IPR024953">
    <property type="entry name" value="PP_kinase_middle"/>
</dbReference>
<comment type="cofactor">
    <cofactor evidence="8">
        <name>Mg(2+)</name>
        <dbReference type="ChEBI" id="CHEBI:18420"/>
    </cofactor>
</comment>
<dbReference type="InterPro" id="IPR003414">
    <property type="entry name" value="PP_kinase"/>
</dbReference>
<keyword evidence="3 8" id="KW-0479">Metal-binding</keyword>
<feature type="binding site" evidence="8">
    <location>
        <position position="592"/>
    </location>
    <ligand>
        <name>ATP</name>
        <dbReference type="ChEBI" id="CHEBI:30616"/>
    </ligand>
</feature>
<dbReference type="RefSeq" id="WP_176788507.1">
    <property type="nucleotide sequence ID" value="NZ_JABXWR010000001.1"/>
</dbReference>
<evidence type="ECO:0000259" key="11">
    <source>
        <dbReference type="Pfam" id="PF13089"/>
    </source>
</evidence>
<reference evidence="14 15" key="1">
    <citation type="submission" date="2020-06" db="EMBL/GenBank/DDBJ databases">
        <title>Methanofollis fontis sp. nov., a methanogen isolated from marine sediments near a cold seep at Four-Way Closure Ridge offshore southwestern Taiwan.</title>
        <authorList>
            <person name="Chen S.-C."/>
            <person name="Teng N.-H."/>
            <person name="Lin Y.-S."/>
            <person name="Lai M.-C."/>
            <person name="Chen H.-H."/>
            <person name="Wang C.-C."/>
        </authorList>
    </citation>
    <scope>NUCLEOTIDE SEQUENCE [LARGE SCALE GENOMIC DNA]</scope>
    <source>
        <strain evidence="14 15">DSM 2702</strain>
    </source>
</reference>
<keyword evidence="4 8" id="KW-0547">Nucleotide-binding</keyword>
<evidence type="ECO:0000313" key="15">
    <source>
        <dbReference type="Proteomes" id="UP000570823"/>
    </source>
</evidence>
<dbReference type="PANTHER" id="PTHR30218">
    <property type="entry name" value="POLYPHOSPHATE KINASE"/>
    <property type="match status" value="1"/>
</dbReference>
<feature type="binding site" evidence="8">
    <location>
        <position position="50"/>
    </location>
    <ligand>
        <name>ATP</name>
        <dbReference type="ChEBI" id="CHEBI:30616"/>
    </ligand>
</feature>